<dbReference type="InterPro" id="IPR036291">
    <property type="entry name" value="NAD(P)-bd_dom_sf"/>
</dbReference>
<dbReference type="SUPFAM" id="SSF51735">
    <property type="entry name" value="NAD(P)-binding Rossmann-fold domains"/>
    <property type="match status" value="1"/>
</dbReference>
<evidence type="ECO:0000313" key="2">
    <source>
        <dbReference type="EMBL" id="CAB4604686.1"/>
    </source>
</evidence>
<dbReference type="Gene3D" id="3.40.50.720">
    <property type="entry name" value="NAD(P)-binding Rossmann-like Domain"/>
    <property type="match status" value="1"/>
</dbReference>
<dbReference type="Pfam" id="PF04321">
    <property type="entry name" value="RmlD_sub_bind"/>
    <property type="match status" value="1"/>
</dbReference>
<gene>
    <name evidence="2" type="ORF">UFOPK1826_00919</name>
</gene>
<dbReference type="GO" id="GO:0019305">
    <property type="term" value="P:dTDP-rhamnose biosynthetic process"/>
    <property type="evidence" value="ECO:0007669"/>
    <property type="project" value="TreeGrafter"/>
</dbReference>
<name>A0A6J6GUI8_9ZZZZ</name>
<reference evidence="2" key="1">
    <citation type="submission" date="2020-05" db="EMBL/GenBank/DDBJ databases">
        <authorList>
            <person name="Chiriac C."/>
            <person name="Salcher M."/>
            <person name="Ghai R."/>
            <person name="Kavagutti S V."/>
        </authorList>
    </citation>
    <scope>NUCLEOTIDE SEQUENCE</scope>
</reference>
<proteinExistence type="predicted"/>
<evidence type="ECO:0000259" key="1">
    <source>
        <dbReference type="Pfam" id="PF04321"/>
    </source>
</evidence>
<dbReference type="CDD" id="cd05254">
    <property type="entry name" value="dTDP_HR_like_SDR_e"/>
    <property type="match status" value="1"/>
</dbReference>
<dbReference type="InterPro" id="IPR029903">
    <property type="entry name" value="RmlD-like-bd"/>
</dbReference>
<sequence length="293" mass="32337">MRVCILGSGGMLGHMLVRVLSEAHDVYGTSKQEWSATSGLAKFLSKEKWISGVDAKEITTVSDLFREHQFDVVINCIGVVKQRGHRTSEEEMIEVNAHFPHKLLSICDASGARLIHISTDCVFSGNKGNYAVTDNPDPIDIYGSSKLAGEIVDDHNLTIRTSHVGRELTNFTSLFEWILNNRGKKVVGYSKAIYSGLTTFSLSVVIDSLLTTGSSINGLVHVASSPINKFQLVTELNNRLGLDIDIEIDESVVLNRSLQSSDEITQLGIVIPSWDQMLDNFCEDQATYDYVSH</sequence>
<dbReference type="InterPro" id="IPR005913">
    <property type="entry name" value="dTDP_dehydrorham_reduct"/>
</dbReference>
<dbReference type="EMBL" id="CAEZUN010000108">
    <property type="protein sequence ID" value="CAB4604686.1"/>
    <property type="molecule type" value="Genomic_DNA"/>
</dbReference>
<dbReference type="GO" id="GO:0005829">
    <property type="term" value="C:cytosol"/>
    <property type="evidence" value="ECO:0007669"/>
    <property type="project" value="TreeGrafter"/>
</dbReference>
<organism evidence="2">
    <name type="scientific">freshwater metagenome</name>
    <dbReference type="NCBI Taxonomy" id="449393"/>
    <lineage>
        <taxon>unclassified sequences</taxon>
        <taxon>metagenomes</taxon>
        <taxon>ecological metagenomes</taxon>
    </lineage>
</organism>
<dbReference type="PANTHER" id="PTHR10491:SF4">
    <property type="entry name" value="METHIONINE ADENOSYLTRANSFERASE 2 SUBUNIT BETA"/>
    <property type="match status" value="1"/>
</dbReference>
<dbReference type="GO" id="GO:0008831">
    <property type="term" value="F:dTDP-4-dehydrorhamnose reductase activity"/>
    <property type="evidence" value="ECO:0007669"/>
    <property type="project" value="TreeGrafter"/>
</dbReference>
<accession>A0A6J6GUI8</accession>
<dbReference type="PANTHER" id="PTHR10491">
    <property type="entry name" value="DTDP-4-DEHYDRORHAMNOSE REDUCTASE"/>
    <property type="match status" value="1"/>
</dbReference>
<feature type="domain" description="RmlD-like substrate binding" evidence="1">
    <location>
        <begin position="1"/>
        <end position="172"/>
    </location>
</feature>
<dbReference type="AlphaFoldDB" id="A0A6J6GUI8"/>
<protein>
    <submittedName>
        <fullName evidence="2">Unannotated protein</fullName>
    </submittedName>
</protein>